<dbReference type="Proteomes" id="UP000000760">
    <property type="component" value="Chromosome"/>
</dbReference>
<protein>
    <submittedName>
        <fullName evidence="1">Uncharacterized protein</fullName>
    </submittedName>
</protein>
<gene>
    <name evidence="1" type="ordered locus">CFF8240_1614</name>
</gene>
<reference evidence="2" key="1">
    <citation type="submission" date="2006-11" db="EMBL/GenBank/DDBJ databases">
        <title>Sequence of Campylobacter fetus subsp. fetus 82-40.</title>
        <authorList>
            <person name="Fouts D.E."/>
            <person name="Nelson K.E."/>
        </authorList>
    </citation>
    <scope>NUCLEOTIDE SEQUENCE [LARGE SCALE GENOMIC DNA]</scope>
    <source>
        <strain evidence="2">82-40</strain>
    </source>
</reference>
<evidence type="ECO:0000313" key="2">
    <source>
        <dbReference type="Proteomes" id="UP000000760"/>
    </source>
</evidence>
<dbReference type="EMBL" id="CP000487">
    <property type="protein sequence ID" value="ABK83372.1"/>
    <property type="molecule type" value="Genomic_DNA"/>
</dbReference>
<dbReference type="KEGG" id="cff:CFF8240_1614"/>
<evidence type="ECO:0000313" key="1">
    <source>
        <dbReference type="EMBL" id="ABK83372.1"/>
    </source>
</evidence>
<organism evidence="1 2">
    <name type="scientific">Campylobacter fetus subsp. fetus (strain 82-40)</name>
    <dbReference type="NCBI Taxonomy" id="360106"/>
    <lineage>
        <taxon>Bacteria</taxon>
        <taxon>Pseudomonadati</taxon>
        <taxon>Campylobacterota</taxon>
        <taxon>Epsilonproteobacteria</taxon>
        <taxon>Campylobacterales</taxon>
        <taxon>Campylobacteraceae</taxon>
        <taxon>Campylobacter</taxon>
    </lineage>
</organism>
<proteinExistence type="predicted"/>
<sequence length="69" mass="7900">MGGGYSVSWPDTSYQIECFTKESLVENIADLMQSSNEKSLEIYRDKSVYNLGHSSEFIANFILEKLKEK</sequence>
<name>A0RRB0_CAMFF</name>
<dbReference type="AlphaFoldDB" id="A0RRB0"/>
<dbReference type="HOGENOM" id="CLU_2768071_0_0_7"/>
<accession>A0RRB0</accession>